<proteinExistence type="inferred from homology"/>
<protein>
    <submittedName>
        <fullName evidence="13">ATP-dependent RNA helicase DbpA</fullName>
        <ecNumber evidence="13">3.6.4.13</ecNumber>
    </submittedName>
</protein>
<dbReference type="GO" id="GO:0003676">
    <property type="term" value="F:nucleic acid binding"/>
    <property type="evidence" value="ECO:0007669"/>
    <property type="project" value="InterPro"/>
</dbReference>
<dbReference type="Gene3D" id="3.40.50.300">
    <property type="entry name" value="P-loop containing nucleotide triphosphate hydrolases"/>
    <property type="match status" value="2"/>
</dbReference>
<dbReference type="InterPro" id="IPR038257">
    <property type="entry name" value="CRISPR-assoc_Cas3_HD_sf"/>
</dbReference>
<dbReference type="CDD" id="cd09641">
    <property type="entry name" value="Cas3''_I"/>
    <property type="match status" value="1"/>
</dbReference>
<dbReference type="PANTHER" id="PTHR47959:SF16">
    <property type="entry name" value="CRISPR-ASSOCIATED NUCLEASE_HELICASE CAS3-RELATED"/>
    <property type="match status" value="1"/>
</dbReference>
<evidence type="ECO:0000256" key="5">
    <source>
        <dbReference type="ARBA" id="ARBA00022741"/>
    </source>
</evidence>
<reference evidence="13 14" key="1">
    <citation type="submission" date="2023-07" db="EMBL/GenBank/DDBJ databases">
        <title>Closed genome sequence of Methanosarcinaceae archaeon Am2.</title>
        <authorList>
            <person name="Poehlein A."/>
            <person name="Protasov E."/>
            <person name="Platt K."/>
            <person name="Reeh H."/>
            <person name="Daniel R."/>
            <person name="Brune A."/>
        </authorList>
    </citation>
    <scope>NUCLEOTIDE SEQUENCE [LARGE SCALE GENOMIC DNA]</scope>
    <source>
        <strain evidence="13 14">Am2</strain>
    </source>
</reference>
<dbReference type="Gene3D" id="1.10.3210.30">
    <property type="match status" value="1"/>
</dbReference>
<feature type="domain" description="HD Cas3-type" evidence="12">
    <location>
        <begin position="6"/>
        <end position="210"/>
    </location>
</feature>
<sequence>MNLLAKSNPEISLREHIDDCLNIQEQLKQLIPNIPLENKDDFWEMLAVSMICHDLGKSHPEFQKLLQKRKNDWHLQRHELFSLPFVWNLALPEEQKDYISFSVAGHHKDLDNLFGLVSKDYQSPEDSMTDSIFNVRIPFKNEFDKINFKQVSALLNHYSICFSSNSPADSVDIYELIRNYKVQTQELNSESDDFLMKMLLTGAVKQCDHLASAGIRKLNLMNACDFDNLCKINTPYSHQTDCSMVLGNAILNAPTGSGKTEAAFLWLKNQMDHFGQGRVYYILPFTASINAMFERLNQKIESSDKVGMIHGKLEEYLEQKFSEDSEKLKIDETKKQQLLEQFKTLVTPVKIVTPFQLLKYFFGIKGFEKGVFELSGSYLIFDEIHAYDPNVFAQIVVLLEFVTQKLNAKVLIMTATLPAFMKKEIEKVIGNYSFVQAKDSLYDRFNRHRIKLLEGRLGDHLEIIQEHLDAGKRVLVVCNTVAESQNVYKNLTSKNKILLHGSFNSEDRFKKEELLKKDSTRLLVGTQAIEVSLDIDFDVIFSEPAPLDALIQRFGRVNRRREKGICDCFVFCERNKNDAFIYPEEEIVRTRIVLENIERECAGLVKEKELQKMMDFVYPGWNDKEQKIFDDTIAFLRHSVFKELSPLKYSPESEDRYYEQFKGVRVLPAGCREKYQEYLDGWQFVQANGLLIQVSEPRFLGMLKNGGIEKDYFSYLAKNGEKYLDKSVYVIKRRYCPDLGLLIQEEESGGKGNFI</sequence>
<keyword evidence="3" id="KW-0540">Nuclease</keyword>
<dbReference type="PROSITE" id="PS51643">
    <property type="entry name" value="HD_CAS3"/>
    <property type="match status" value="1"/>
</dbReference>
<organism evidence="13 14">
    <name type="scientific">Methanolapillus ohkumae</name>
    <dbReference type="NCBI Taxonomy" id="3028298"/>
    <lineage>
        <taxon>Archaea</taxon>
        <taxon>Methanobacteriati</taxon>
        <taxon>Methanobacteriota</taxon>
        <taxon>Stenosarchaea group</taxon>
        <taxon>Methanomicrobia</taxon>
        <taxon>Methanosarcinales</taxon>
        <taxon>Methanosarcinaceae</taxon>
        <taxon>Methanolapillus</taxon>
    </lineage>
</organism>
<dbReference type="InterPro" id="IPR006483">
    <property type="entry name" value="CRISPR-assoc_Cas3_HD"/>
</dbReference>
<comment type="similarity">
    <text evidence="1">In the N-terminal section; belongs to the CRISPR-associated nuclease Cas3-HD family.</text>
</comment>
<dbReference type="GO" id="GO:0016787">
    <property type="term" value="F:hydrolase activity"/>
    <property type="evidence" value="ECO:0007669"/>
    <property type="project" value="UniProtKB-KW"/>
</dbReference>
<dbReference type="InterPro" id="IPR006474">
    <property type="entry name" value="Helicase_Cas3_CRISPR-ass_core"/>
</dbReference>
<dbReference type="SMART" id="SM00490">
    <property type="entry name" value="HELICc"/>
    <property type="match status" value="1"/>
</dbReference>
<evidence type="ECO:0000256" key="4">
    <source>
        <dbReference type="ARBA" id="ARBA00022723"/>
    </source>
</evidence>
<evidence type="ECO:0000259" key="10">
    <source>
        <dbReference type="PROSITE" id="PS51192"/>
    </source>
</evidence>
<keyword evidence="5" id="KW-0547">Nucleotide-binding</keyword>
<dbReference type="InterPro" id="IPR011545">
    <property type="entry name" value="DEAD/DEAH_box_helicase_dom"/>
</dbReference>
<name>A0AA96V6Y8_9EURY</name>
<dbReference type="EMBL" id="CP131061">
    <property type="protein sequence ID" value="WNY26328.1"/>
    <property type="molecule type" value="Genomic_DNA"/>
</dbReference>
<feature type="domain" description="Helicase ATP-binding" evidence="10">
    <location>
        <begin position="240"/>
        <end position="435"/>
    </location>
</feature>
<dbReference type="GO" id="GO:0005524">
    <property type="term" value="F:ATP binding"/>
    <property type="evidence" value="ECO:0007669"/>
    <property type="project" value="UniProtKB-KW"/>
</dbReference>
<dbReference type="GO" id="GO:0046872">
    <property type="term" value="F:metal ion binding"/>
    <property type="evidence" value="ECO:0007669"/>
    <property type="project" value="UniProtKB-KW"/>
</dbReference>
<dbReference type="PANTHER" id="PTHR47959">
    <property type="entry name" value="ATP-DEPENDENT RNA HELICASE RHLE-RELATED"/>
    <property type="match status" value="1"/>
</dbReference>
<accession>A0AA96V6Y8</accession>
<dbReference type="AlphaFoldDB" id="A0AA96V6Y8"/>
<evidence type="ECO:0000256" key="7">
    <source>
        <dbReference type="ARBA" id="ARBA00022806"/>
    </source>
</evidence>
<evidence type="ECO:0000313" key="13">
    <source>
        <dbReference type="EMBL" id="WNY26328.1"/>
    </source>
</evidence>
<dbReference type="Pfam" id="PF00270">
    <property type="entry name" value="DEAD"/>
    <property type="match status" value="1"/>
</dbReference>
<dbReference type="GO" id="GO:0140097">
    <property type="term" value="F:catalytic activity, acting on DNA"/>
    <property type="evidence" value="ECO:0007669"/>
    <property type="project" value="UniProtKB-ARBA"/>
</dbReference>
<evidence type="ECO:0000256" key="2">
    <source>
        <dbReference type="ARBA" id="ARBA00009046"/>
    </source>
</evidence>
<evidence type="ECO:0000256" key="9">
    <source>
        <dbReference type="ARBA" id="ARBA00023118"/>
    </source>
</evidence>
<dbReference type="SMART" id="SM00487">
    <property type="entry name" value="DEXDc"/>
    <property type="match status" value="1"/>
</dbReference>
<dbReference type="InterPro" id="IPR050079">
    <property type="entry name" value="DEAD_box_RNA_helicase"/>
</dbReference>
<evidence type="ECO:0000313" key="14">
    <source>
        <dbReference type="Proteomes" id="UP001304970"/>
    </source>
</evidence>
<evidence type="ECO:0000256" key="1">
    <source>
        <dbReference type="ARBA" id="ARBA00006847"/>
    </source>
</evidence>
<dbReference type="InterPro" id="IPR001650">
    <property type="entry name" value="Helicase_C-like"/>
</dbReference>
<dbReference type="EC" id="3.6.4.13" evidence="13"/>
<keyword evidence="14" id="KW-1185">Reference proteome</keyword>
<feature type="domain" description="Helicase C-terminal" evidence="11">
    <location>
        <begin position="456"/>
        <end position="605"/>
    </location>
</feature>
<evidence type="ECO:0000256" key="3">
    <source>
        <dbReference type="ARBA" id="ARBA00022722"/>
    </source>
</evidence>
<dbReference type="PROSITE" id="PS51192">
    <property type="entry name" value="HELICASE_ATP_BIND_1"/>
    <property type="match status" value="1"/>
</dbReference>
<dbReference type="Proteomes" id="UP001304970">
    <property type="component" value="Chromosome"/>
</dbReference>
<evidence type="ECO:0000259" key="11">
    <source>
        <dbReference type="PROSITE" id="PS51194"/>
    </source>
</evidence>
<keyword evidence="6 13" id="KW-0378">Hydrolase</keyword>
<dbReference type="InterPro" id="IPR027417">
    <property type="entry name" value="P-loop_NTPase"/>
</dbReference>
<dbReference type="NCBIfam" id="TIGR01596">
    <property type="entry name" value="cas3_HD"/>
    <property type="match status" value="1"/>
</dbReference>
<dbReference type="SUPFAM" id="SSF52540">
    <property type="entry name" value="P-loop containing nucleoside triphosphate hydrolases"/>
    <property type="match status" value="1"/>
</dbReference>
<dbReference type="GO" id="GO:0005829">
    <property type="term" value="C:cytosol"/>
    <property type="evidence" value="ECO:0007669"/>
    <property type="project" value="TreeGrafter"/>
</dbReference>
<keyword evidence="8" id="KW-0067">ATP-binding</keyword>
<dbReference type="Pfam" id="PF18019">
    <property type="entry name" value="Cas3_HD"/>
    <property type="match status" value="1"/>
</dbReference>
<evidence type="ECO:0000259" key="12">
    <source>
        <dbReference type="PROSITE" id="PS51643"/>
    </source>
</evidence>
<keyword evidence="9" id="KW-0051">Antiviral defense</keyword>
<dbReference type="NCBIfam" id="TIGR01587">
    <property type="entry name" value="cas3_core"/>
    <property type="match status" value="1"/>
</dbReference>
<dbReference type="InterPro" id="IPR014001">
    <property type="entry name" value="Helicase_ATP-bd"/>
</dbReference>
<gene>
    <name evidence="13" type="primary">dbpA_1</name>
    <name evidence="13" type="ORF">MsAm2_00880</name>
</gene>
<dbReference type="GO" id="GO:0004518">
    <property type="term" value="F:nuclease activity"/>
    <property type="evidence" value="ECO:0007669"/>
    <property type="project" value="UniProtKB-KW"/>
</dbReference>
<dbReference type="InterPro" id="IPR054712">
    <property type="entry name" value="Cas3-like_dom"/>
</dbReference>
<keyword evidence="7 13" id="KW-0347">Helicase</keyword>
<evidence type="ECO:0000256" key="8">
    <source>
        <dbReference type="ARBA" id="ARBA00022840"/>
    </source>
</evidence>
<keyword evidence="4" id="KW-0479">Metal-binding</keyword>
<dbReference type="PROSITE" id="PS51194">
    <property type="entry name" value="HELICASE_CTER"/>
    <property type="match status" value="1"/>
</dbReference>
<comment type="similarity">
    <text evidence="2">In the central section; belongs to the CRISPR-associated helicase Cas3 family.</text>
</comment>
<dbReference type="Pfam" id="PF22590">
    <property type="entry name" value="Cas3-like_C_2"/>
    <property type="match status" value="1"/>
</dbReference>
<dbReference type="GO" id="GO:0003724">
    <property type="term" value="F:RNA helicase activity"/>
    <property type="evidence" value="ECO:0007669"/>
    <property type="project" value="UniProtKB-EC"/>
</dbReference>
<dbReference type="GO" id="GO:0051607">
    <property type="term" value="P:defense response to virus"/>
    <property type="evidence" value="ECO:0007669"/>
    <property type="project" value="UniProtKB-KW"/>
</dbReference>
<evidence type="ECO:0000256" key="6">
    <source>
        <dbReference type="ARBA" id="ARBA00022801"/>
    </source>
</evidence>